<organism evidence="3 4">
    <name type="scientific">Actinomadura meridiana</name>
    <dbReference type="NCBI Taxonomy" id="559626"/>
    <lineage>
        <taxon>Bacteria</taxon>
        <taxon>Bacillati</taxon>
        <taxon>Actinomycetota</taxon>
        <taxon>Actinomycetes</taxon>
        <taxon>Streptosporangiales</taxon>
        <taxon>Thermomonosporaceae</taxon>
        <taxon>Actinomadura</taxon>
    </lineage>
</organism>
<evidence type="ECO:0008006" key="5">
    <source>
        <dbReference type="Google" id="ProtNLM"/>
    </source>
</evidence>
<accession>A0ABP8BTL7</accession>
<feature type="region of interest" description="Disordered" evidence="2">
    <location>
        <begin position="1"/>
        <end position="24"/>
    </location>
</feature>
<dbReference type="RefSeq" id="WP_344890196.1">
    <property type="nucleotide sequence ID" value="NZ_BAABAS010000004.1"/>
</dbReference>
<proteinExistence type="predicted"/>
<feature type="coiled-coil region" evidence="1">
    <location>
        <begin position="43"/>
        <end position="77"/>
    </location>
</feature>
<keyword evidence="4" id="KW-1185">Reference proteome</keyword>
<gene>
    <name evidence="3" type="ORF">GCM10022254_09190</name>
</gene>
<protein>
    <recommendedName>
        <fullName evidence="5">HNH endonuclease</fullName>
    </recommendedName>
</protein>
<keyword evidence="1" id="KW-0175">Coiled coil</keyword>
<evidence type="ECO:0000313" key="4">
    <source>
        <dbReference type="Proteomes" id="UP001501710"/>
    </source>
</evidence>
<comment type="caution">
    <text evidence="3">The sequence shown here is derived from an EMBL/GenBank/DDBJ whole genome shotgun (WGS) entry which is preliminary data.</text>
</comment>
<name>A0ABP8BTL7_9ACTN</name>
<evidence type="ECO:0000313" key="3">
    <source>
        <dbReference type="EMBL" id="GAA4225949.1"/>
    </source>
</evidence>
<reference evidence="4" key="1">
    <citation type="journal article" date="2019" name="Int. J. Syst. Evol. Microbiol.">
        <title>The Global Catalogue of Microorganisms (GCM) 10K type strain sequencing project: providing services to taxonomists for standard genome sequencing and annotation.</title>
        <authorList>
            <consortium name="The Broad Institute Genomics Platform"/>
            <consortium name="The Broad Institute Genome Sequencing Center for Infectious Disease"/>
            <person name="Wu L."/>
            <person name="Ma J."/>
        </authorList>
    </citation>
    <scope>NUCLEOTIDE SEQUENCE [LARGE SCALE GENOMIC DNA]</scope>
    <source>
        <strain evidence="4">JCM 17440</strain>
    </source>
</reference>
<evidence type="ECO:0000256" key="1">
    <source>
        <dbReference type="SAM" id="Coils"/>
    </source>
</evidence>
<evidence type="ECO:0000256" key="2">
    <source>
        <dbReference type="SAM" id="MobiDB-lite"/>
    </source>
</evidence>
<sequence>MAKRTLLTEPHIYRQGGPRDSGTDTCRDCHQSFTTSWLHTDQALRFMDRVRRAEAERDRLAEQVRSVEALRDRWEAATRDPSAYSSGGAVHAAALAASHLPDLCRALDGTEAGR</sequence>
<dbReference type="EMBL" id="BAABAS010000004">
    <property type="protein sequence ID" value="GAA4225949.1"/>
    <property type="molecule type" value="Genomic_DNA"/>
</dbReference>
<dbReference type="Proteomes" id="UP001501710">
    <property type="component" value="Unassembled WGS sequence"/>
</dbReference>